<organism evidence="4">
    <name type="scientific">uncultured Caudovirales phage</name>
    <dbReference type="NCBI Taxonomy" id="2100421"/>
    <lineage>
        <taxon>Viruses</taxon>
        <taxon>Duplodnaviria</taxon>
        <taxon>Heunggongvirae</taxon>
        <taxon>Uroviricota</taxon>
        <taxon>Caudoviricetes</taxon>
        <taxon>Peduoviridae</taxon>
        <taxon>Maltschvirus</taxon>
        <taxon>Maltschvirus maltsch</taxon>
    </lineage>
</organism>
<evidence type="ECO:0000313" key="4">
    <source>
        <dbReference type="EMBL" id="CAB4198080.1"/>
    </source>
</evidence>
<reference evidence="4" key="1">
    <citation type="submission" date="2020-05" db="EMBL/GenBank/DDBJ databases">
        <authorList>
            <person name="Chiriac C."/>
            <person name="Salcher M."/>
            <person name="Ghai R."/>
            <person name="Kavagutti S V."/>
        </authorList>
    </citation>
    <scope>NUCLEOTIDE SEQUENCE</scope>
</reference>
<evidence type="ECO:0000313" key="5">
    <source>
        <dbReference type="EMBL" id="CAB4211311.1"/>
    </source>
</evidence>
<dbReference type="EMBL" id="LR797375">
    <property type="protein sequence ID" value="CAB4211311.1"/>
    <property type="molecule type" value="Genomic_DNA"/>
</dbReference>
<dbReference type="InterPro" id="IPR027443">
    <property type="entry name" value="IPNS-like_sf"/>
</dbReference>
<protein>
    <submittedName>
        <fullName evidence="4">Aspartyl/asparaginy/proline hydroxylase</fullName>
    </submittedName>
</protein>
<evidence type="ECO:0000313" key="2">
    <source>
        <dbReference type="EMBL" id="CAB4171036.1"/>
    </source>
</evidence>
<name>A0A6J5RKR4_9CAUD</name>
<dbReference type="EMBL" id="LR797272">
    <property type="protein sequence ID" value="CAB4198080.1"/>
    <property type="molecule type" value="Genomic_DNA"/>
</dbReference>
<dbReference type="InterPro" id="IPR007803">
    <property type="entry name" value="Asp/Arg/Pro-Hydrxlase"/>
</dbReference>
<proteinExistence type="predicted"/>
<dbReference type="Pfam" id="PF05118">
    <property type="entry name" value="Asp_Arg_Hydrox"/>
    <property type="match status" value="1"/>
</dbReference>
<dbReference type="EMBL" id="LR797019">
    <property type="protein sequence ID" value="CAB4181863.1"/>
    <property type="molecule type" value="Genomic_DNA"/>
</dbReference>
<dbReference type="EMBL" id="LR798454">
    <property type="protein sequence ID" value="CAB5238251.1"/>
    <property type="molecule type" value="Genomic_DNA"/>
</dbReference>
<accession>A0A6J5RKR4</accession>
<gene>
    <name evidence="3" type="ORF">UFOVP1066_68</name>
    <name evidence="4" type="ORF">UFOVP1315_47</name>
    <name evidence="5" type="ORF">UFOVP1421_8</name>
    <name evidence="6" type="ORF">UFOVP1525_18</name>
    <name evidence="2" type="ORF">UFOVP909_203</name>
</gene>
<dbReference type="Gene3D" id="2.60.120.330">
    <property type="entry name" value="B-lactam Antibiotic, Isopenicillin N Synthase, Chain"/>
    <property type="match status" value="1"/>
</dbReference>
<evidence type="ECO:0000313" key="6">
    <source>
        <dbReference type="EMBL" id="CAB5238251.1"/>
    </source>
</evidence>
<evidence type="ECO:0000259" key="1">
    <source>
        <dbReference type="Pfam" id="PF05118"/>
    </source>
</evidence>
<dbReference type="SUPFAM" id="SSF51197">
    <property type="entry name" value="Clavaminate synthase-like"/>
    <property type="match status" value="1"/>
</dbReference>
<dbReference type="EMBL" id="LR796861">
    <property type="protein sequence ID" value="CAB4171036.1"/>
    <property type="molecule type" value="Genomic_DNA"/>
</dbReference>
<feature type="domain" description="Aspartyl/asparaginy/proline hydroxylase" evidence="1">
    <location>
        <begin position="93"/>
        <end position="178"/>
    </location>
</feature>
<evidence type="ECO:0000313" key="3">
    <source>
        <dbReference type="EMBL" id="CAB4181863.1"/>
    </source>
</evidence>
<sequence>MANIRVIKKGINVSKILKQVQQYPQDWGAQKDIEGVHDLVNEYGFPAVQAGVLQLKIGTVKDLNQYVGDSQLSVETPAYSRHTEIVGFLKRNFKRFDRCGFLSLPVGGEVGQHIDIGDYYLTRDRYHLAIQGSYVYTVGGESVKVDAGDLIWFNNKLMHGTKNVGDVVRITFVFDVPHSKNNP</sequence>